<dbReference type="Pfam" id="PF00076">
    <property type="entry name" value="RRM_1"/>
    <property type="match status" value="2"/>
</dbReference>
<reference evidence="4" key="1">
    <citation type="submission" date="2019-05" db="EMBL/GenBank/DDBJ databases">
        <authorList>
            <person name="Piombo E."/>
        </authorList>
    </citation>
    <scope>NUCLEOTIDE SEQUENCE</scope>
    <source>
        <strain evidence="4">C2S</strain>
    </source>
</reference>
<dbReference type="Proteomes" id="UP000760494">
    <property type="component" value="Unassembled WGS sequence"/>
</dbReference>
<dbReference type="InterPro" id="IPR012677">
    <property type="entry name" value="Nucleotide-bd_a/b_plait_sf"/>
</dbReference>
<organism evidence="4 5">
    <name type="scientific">Fusarium fujikuroi</name>
    <name type="common">Bakanae and foot rot disease fungus</name>
    <name type="synonym">Gibberella fujikuroi</name>
    <dbReference type="NCBI Taxonomy" id="5127"/>
    <lineage>
        <taxon>Eukaryota</taxon>
        <taxon>Fungi</taxon>
        <taxon>Dikarya</taxon>
        <taxon>Ascomycota</taxon>
        <taxon>Pezizomycotina</taxon>
        <taxon>Sordariomycetes</taxon>
        <taxon>Hypocreomycetidae</taxon>
        <taxon>Hypocreales</taxon>
        <taxon>Nectriaceae</taxon>
        <taxon>Fusarium</taxon>
        <taxon>Fusarium fujikuroi species complex</taxon>
    </lineage>
</organism>
<evidence type="ECO:0000256" key="1">
    <source>
        <dbReference type="ARBA" id="ARBA00022884"/>
    </source>
</evidence>
<dbReference type="SMART" id="SM00360">
    <property type="entry name" value="RRM"/>
    <property type="match status" value="2"/>
</dbReference>
<feature type="domain" description="RRM" evidence="3">
    <location>
        <begin position="66"/>
        <end position="138"/>
    </location>
</feature>
<accession>A0A9Q9RMT0</accession>
<dbReference type="Gene3D" id="3.30.70.330">
    <property type="match status" value="2"/>
</dbReference>
<keyword evidence="1 2" id="KW-0694">RNA-binding</keyword>
<dbReference type="PANTHER" id="PTHR48027">
    <property type="entry name" value="HETEROGENEOUS NUCLEAR RIBONUCLEOPROTEIN 87F-RELATED"/>
    <property type="match status" value="1"/>
</dbReference>
<sequence>MRFASNISWHTTEDTLREVFSEYGEVTDTTVMRDVDTGRSRHFGFVTFETFKEACLARERLNNQENLAGSTTDESLRKAFGNYGQVLDSIVMRDRDSGSSRGFGYVTYANSMEASTAIGSLNDQDLDGNRITVNMANARPTDGSGGAYNGEQGGYGGGYQQGGGYGGGYSQGGYGGGN</sequence>
<protein>
    <recommendedName>
        <fullName evidence="3">RRM domain-containing protein</fullName>
    </recommendedName>
</protein>
<evidence type="ECO:0000313" key="5">
    <source>
        <dbReference type="Proteomes" id="UP000760494"/>
    </source>
</evidence>
<dbReference type="PROSITE" id="PS50102">
    <property type="entry name" value="RRM"/>
    <property type="match status" value="2"/>
</dbReference>
<dbReference type="GO" id="GO:0003723">
    <property type="term" value="F:RNA binding"/>
    <property type="evidence" value="ECO:0007669"/>
    <property type="project" value="UniProtKB-UniRule"/>
</dbReference>
<dbReference type="SUPFAM" id="SSF54928">
    <property type="entry name" value="RNA-binding domain, RBD"/>
    <property type="match status" value="2"/>
</dbReference>
<dbReference type="InterPro" id="IPR052462">
    <property type="entry name" value="SLIRP/GR-RBP-like"/>
</dbReference>
<evidence type="ECO:0000256" key="2">
    <source>
        <dbReference type="PROSITE-ProRule" id="PRU00176"/>
    </source>
</evidence>
<dbReference type="AlphaFoldDB" id="A0A9Q9RMT0"/>
<gene>
    <name evidence="4" type="ORF">C2S_8556</name>
</gene>
<proteinExistence type="predicted"/>
<comment type="caution">
    <text evidence="4">The sequence shown here is derived from an EMBL/GenBank/DDBJ whole genome shotgun (WGS) entry which is preliminary data.</text>
</comment>
<dbReference type="EMBL" id="CABFJX010000335">
    <property type="protein sequence ID" value="VTT72381.1"/>
    <property type="molecule type" value="Genomic_DNA"/>
</dbReference>
<dbReference type="InterPro" id="IPR035979">
    <property type="entry name" value="RBD_domain_sf"/>
</dbReference>
<dbReference type="InterPro" id="IPR000504">
    <property type="entry name" value="RRM_dom"/>
</dbReference>
<evidence type="ECO:0000313" key="4">
    <source>
        <dbReference type="EMBL" id="VTT72381.1"/>
    </source>
</evidence>
<evidence type="ECO:0000259" key="3">
    <source>
        <dbReference type="PROSITE" id="PS50102"/>
    </source>
</evidence>
<name>A0A9Q9RMT0_FUSFU</name>
<feature type="domain" description="RRM" evidence="3">
    <location>
        <begin position="1"/>
        <end position="65"/>
    </location>
</feature>